<protein>
    <recommendedName>
        <fullName evidence="2">Glycosyltransferase RgtA/B/C/D-like domain-containing protein</fullName>
    </recommendedName>
</protein>
<feature type="transmembrane region" description="Helical" evidence="1">
    <location>
        <begin position="226"/>
        <end position="248"/>
    </location>
</feature>
<feature type="transmembrane region" description="Helical" evidence="1">
    <location>
        <begin position="410"/>
        <end position="430"/>
    </location>
</feature>
<accession>A0A381Y7C7</accession>
<dbReference type="EMBL" id="UINC01017565">
    <property type="protein sequence ID" value="SVA72969.1"/>
    <property type="molecule type" value="Genomic_DNA"/>
</dbReference>
<proteinExistence type="predicted"/>
<dbReference type="NCBIfam" id="TIGR03663">
    <property type="entry name" value="flippase activity-associated protein Agl23"/>
    <property type="match status" value="1"/>
</dbReference>
<evidence type="ECO:0000259" key="2">
    <source>
        <dbReference type="Pfam" id="PF13231"/>
    </source>
</evidence>
<dbReference type="Pfam" id="PF13231">
    <property type="entry name" value="PMT_2"/>
    <property type="match status" value="1"/>
</dbReference>
<keyword evidence="1" id="KW-0472">Membrane</keyword>
<dbReference type="PANTHER" id="PTHR41710:SF2">
    <property type="entry name" value="GLYCOSYL TRANSFERASE FAMILY 39_83 DOMAIN-CONTAINING PROTEIN"/>
    <property type="match status" value="1"/>
</dbReference>
<gene>
    <name evidence="3" type="ORF">METZ01_LOCUS125823</name>
</gene>
<evidence type="ECO:0000313" key="3">
    <source>
        <dbReference type="EMBL" id="SVA72969.1"/>
    </source>
</evidence>
<feature type="transmembrane region" description="Helical" evidence="1">
    <location>
        <begin position="355"/>
        <end position="379"/>
    </location>
</feature>
<feature type="transmembrane region" description="Helical" evidence="1">
    <location>
        <begin position="196"/>
        <end position="214"/>
    </location>
</feature>
<dbReference type="PANTHER" id="PTHR41710">
    <property type="entry name" value="GLYCOSYL TRANSFERASE, FAMILY 39"/>
    <property type="match status" value="1"/>
</dbReference>
<feature type="domain" description="Glycosyltransferase RgtA/B/C/D-like" evidence="2">
    <location>
        <begin position="50"/>
        <end position="188"/>
    </location>
</feature>
<feature type="transmembrane region" description="Helical" evidence="1">
    <location>
        <begin position="123"/>
        <end position="141"/>
    </location>
</feature>
<reference evidence="3" key="1">
    <citation type="submission" date="2018-05" db="EMBL/GenBank/DDBJ databases">
        <authorList>
            <person name="Lanie J.A."/>
            <person name="Ng W.-L."/>
            <person name="Kazmierczak K.M."/>
            <person name="Andrzejewski T.M."/>
            <person name="Davidsen T.M."/>
            <person name="Wayne K.J."/>
            <person name="Tettelin H."/>
            <person name="Glass J.I."/>
            <person name="Rusch D."/>
            <person name="Podicherti R."/>
            <person name="Tsui H.-C.T."/>
            <person name="Winkler M.E."/>
        </authorList>
    </citation>
    <scope>NUCLEOTIDE SEQUENCE</scope>
</reference>
<evidence type="ECO:0000256" key="1">
    <source>
        <dbReference type="SAM" id="Phobius"/>
    </source>
</evidence>
<keyword evidence="1" id="KW-1133">Transmembrane helix</keyword>
<feature type="transmembrane region" description="Helical" evidence="1">
    <location>
        <begin position="148"/>
        <end position="176"/>
    </location>
</feature>
<feature type="transmembrane region" description="Helical" evidence="1">
    <location>
        <begin position="507"/>
        <end position="528"/>
    </location>
</feature>
<feature type="transmembrane region" description="Helical" evidence="1">
    <location>
        <begin position="474"/>
        <end position="495"/>
    </location>
</feature>
<dbReference type="InterPro" id="IPR038731">
    <property type="entry name" value="RgtA/B/C-like"/>
</dbReference>
<organism evidence="3">
    <name type="scientific">marine metagenome</name>
    <dbReference type="NCBI Taxonomy" id="408172"/>
    <lineage>
        <taxon>unclassified sequences</taxon>
        <taxon>metagenomes</taxon>
        <taxon>ecological metagenomes</taxon>
    </lineage>
</organism>
<name>A0A381Y7C7_9ZZZZ</name>
<dbReference type="AlphaFoldDB" id="A0A381Y7C7"/>
<dbReference type="InterPro" id="IPR019962">
    <property type="entry name" value="CHP03663"/>
</dbReference>
<feature type="transmembrane region" description="Helical" evidence="1">
    <location>
        <begin position="70"/>
        <end position="90"/>
    </location>
</feature>
<sequence length="705" mass="81574">MLYFCLFTVALLLRVYDLSARAMHHDESLHAYYSWELFQGSGLTHNPMLHGPLQMQLTSLIFFLFGDTDVTARILYVAAGTILVILPIFFRDLLGKHGAIMVSILLSISPSMVYFSRFARNDILMVVFTFGMVITMWKYLVSGNKKNLYLMSALLALSFSTKENAYLMVGTLGLYLTMGSLHESWPRKNYRDQFPHLSYPRLIFVWAMMVFKTFRDCIYNHPRSRTFTVLILLISLTLPQWSAFTGIFQESIFLRWSNIILVSGEGASNIGMPTHGGKLLAFLVVFFLIVASMYIGYKWCWKIWWKCATIFYLIWLSAYTTFFTNIFSGVQSGIWQSLGYWIVQQGEARGGQPTHYYLTLIPIYEYLPAIFAVLASLYFLKHRTKFNLFLIYWTVITLFLYTIASEKMPWLLVNITLPIIVLSGKFLGDLFNTSRFKSKPSFSQGIIYFVPTIVLIIVFSVTKYSSNLHPIPRVFAAIIMLSLILTSFVFIVRFIRRYETHASAKYLYAGLATILLLLTIRTTIYANFVNSDIPIEMLVYTQTSPDLLQVNNTIKKLHAKSEMADEPLIIIDQTNGFTWPWSWYLRNYANAKYPKLQPESYEPHEQASIVVVHSSNHLAADKALSKNYKKAGRIPHRWWFPEHTYRDLNIINLVPKLIDTKHWNTFLEYWLFRKGVGKSIGSEDAYIYTSNTFPNIDFVGDTYRK</sequence>
<feature type="transmembrane region" description="Helical" evidence="1">
    <location>
        <begin position="279"/>
        <end position="297"/>
    </location>
</feature>
<feature type="transmembrane region" description="Helical" evidence="1">
    <location>
        <begin position="97"/>
        <end position="117"/>
    </location>
</feature>
<feature type="transmembrane region" description="Helical" evidence="1">
    <location>
        <begin position="386"/>
        <end position="404"/>
    </location>
</feature>
<keyword evidence="1" id="KW-0812">Transmembrane</keyword>
<feature type="transmembrane region" description="Helical" evidence="1">
    <location>
        <begin position="442"/>
        <end position="462"/>
    </location>
</feature>
<feature type="transmembrane region" description="Helical" evidence="1">
    <location>
        <begin position="309"/>
        <end position="335"/>
    </location>
</feature>